<dbReference type="InterPro" id="IPR026674">
    <property type="entry name" value="FLACC1"/>
</dbReference>
<feature type="region of interest" description="Disordered" evidence="2">
    <location>
        <begin position="1"/>
        <end position="78"/>
    </location>
</feature>
<name>A0A8J9Z7Y6_BRALA</name>
<gene>
    <name evidence="3" type="primary">ALS2CR12</name>
    <name evidence="3" type="ORF">BLAG_LOCUS10562</name>
</gene>
<sequence length="691" mass="78574">MTAGVLAQDSMSTNGDQHEEVHQPFFLKVTTLSPFGPNLPAEPHAPPPSAQSSFVGATSRKPRPKSTPPHPPSYRDVLLSPHTSFAEAKSYRSRFTVPKSAPAHRSVTGCEAEDGVAEDWQDGKVAVMSNQGLLSAILSGFGSLYGIKLEPGKAKLPPLEHVPTIHVQEACERLDQVEPEQISADKQPYETESRPSTSTAIRHRTLESHLPVKRSKQPQSREESPIPVVVSPGYVLSRSRSKVAMTIKTDGFFDPPKKEVPTHTLDQATQDLISDLRQQISDLTLYLEEEKLNHRDTKKQAAEELKKREEKLNMRHEEEMNKLEDEYEKEIADMKAAQQKLMAQEKAASEAIHNRLTSDLNFMKSSFDTYKTQIVEEMDEKWADKEAELHFKFEERIESAIYDQKKQLINEHQDEKASMNQEFKRQIQTIAREHKRDIDAINKRYANAAQDLERLKRTTEELNISRVELEDKKKQLKETTESFKRTLRELQDANVRLIDFEERFHEKVSEVDDKYRQRMHNLMQENADLRKRYMSKCEELYDVKSQNDIQVQERVQTAKDTLQHVIKTRHRANISIAASDPALDEKKKIQHSRPLSAPTTRKETVEAKLGELQVKDGEQSVKTAPNVVHCARIAGSEEDGMAAGARREYLVGNPCLEPRNVHFLGCSSNTALLPTPAARVFNIKCIQTGDN</sequence>
<keyword evidence="1" id="KW-0175">Coiled coil</keyword>
<dbReference type="OrthoDB" id="10013155at2759"/>
<accession>A0A8J9Z7Y6</accession>
<dbReference type="Proteomes" id="UP000838412">
    <property type="component" value="Chromosome 17"/>
</dbReference>
<dbReference type="GO" id="GO:0005737">
    <property type="term" value="C:cytoplasm"/>
    <property type="evidence" value="ECO:0007669"/>
    <property type="project" value="TreeGrafter"/>
</dbReference>
<dbReference type="EMBL" id="OV696702">
    <property type="protein sequence ID" value="CAH1249467.1"/>
    <property type="molecule type" value="Genomic_DNA"/>
</dbReference>
<feature type="region of interest" description="Disordered" evidence="2">
    <location>
        <begin position="180"/>
        <end position="226"/>
    </location>
</feature>
<evidence type="ECO:0000256" key="2">
    <source>
        <dbReference type="SAM" id="MobiDB-lite"/>
    </source>
</evidence>
<dbReference type="PANTHER" id="PTHR21707">
    <property type="entry name" value="FLAGELLUM-ASSOCIATED COILED-COIL DOMAIN-CONTAINING PROTEIN 1"/>
    <property type="match status" value="1"/>
</dbReference>
<feature type="coiled-coil region" evidence="1">
    <location>
        <begin position="402"/>
        <end position="532"/>
    </location>
</feature>
<dbReference type="PANTHER" id="PTHR21707:SF42">
    <property type="entry name" value="FLAGELLUM-ASSOCIATED COILED-COIL DOMAIN-CONTAINING PROTEIN 1"/>
    <property type="match status" value="1"/>
</dbReference>
<keyword evidence="4" id="KW-1185">Reference proteome</keyword>
<reference evidence="3" key="1">
    <citation type="submission" date="2022-01" db="EMBL/GenBank/DDBJ databases">
        <authorList>
            <person name="Braso-Vives M."/>
        </authorList>
    </citation>
    <scope>NUCLEOTIDE SEQUENCE</scope>
</reference>
<dbReference type="AlphaFoldDB" id="A0A8J9Z7Y6"/>
<feature type="coiled-coil region" evidence="1">
    <location>
        <begin position="273"/>
        <end position="354"/>
    </location>
</feature>
<protein>
    <submittedName>
        <fullName evidence="3">ALS2CR12 protein</fullName>
    </submittedName>
</protein>
<evidence type="ECO:0000313" key="3">
    <source>
        <dbReference type="EMBL" id="CAH1249467.1"/>
    </source>
</evidence>
<evidence type="ECO:0000256" key="1">
    <source>
        <dbReference type="SAM" id="Coils"/>
    </source>
</evidence>
<evidence type="ECO:0000313" key="4">
    <source>
        <dbReference type="Proteomes" id="UP000838412"/>
    </source>
</evidence>
<organism evidence="3 4">
    <name type="scientific">Branchiostoma lanceolatum</name>
    <name type="common">Common lancelet</name>
    <name type="synonym">Amphioxus lanceolatum</name>
    <dbReference type="NCBI Taxonomy" id="7740"/>
    <lineage>
        <taxon>Eukaryota</taxon>
        <taxon>Metazoa</taxon>
        <taxon>Chordata</taxon>
        <taxon>Cephalochordata</taxon>
        <taxon>Leptocardii</taxon>
        <taxon>Amphioxiformes</taxon>
        <taxon>Branchiostomatidae</taxon>
        <taxon>Branchiostoma</taxon>
    </lineage>
</organism>
<proteinExistence type="predicted"/>